<dbReference type="Proteomes" id="UP000285060">
    <property type="component" value="Unassembled WGS sequence"/>
</dbReference>
<dbReference type="GO" id="GO:0042973">
    <property type="term" value="F:glucan endo-1,3-beta-D-glucosidase activity"/>
    <property type="evidence" value="ECO:0007669"/>
    <property type="project" value="UniProtKB-EC"/>
</dbReference>
<accession>A0A3R6VZZ9</accession>
<dbReference type="VEuPathDB" id="FungiDB:H310_01949"/>
<comment type="similarity">
    <text evidence="2">Belongs to the glycosyl hydrolase 81 family.</text>
</comment>
<protein>
    <recommendedName>
        <fullName evidence="3">glucan endo-1,3-beta-D-glucosidase</fullName>
        <ecNumber evidence="3">3.2.1.39</ecNumber>
    </recommendedName>
</protein>
<evidence type="ECO:0000259" key="10">
    <source>
        <dbReference type="Pfam" id="PF03639"/>
    </source>
</evidence>
<keyword evidence="8" id="KW-0624">Polysaccharide degradation</keyword>
<organism evidence="12 13">
    <name type="scientific">Aphanomyces invadans</name>
    <dbReference type="NCBI Taxonomy" id="157072"/>
    <lineage>
        <taxon>Eukaryota</taxon>
        <taxon>Sar</taxon>
        <taxon>Stramenopiles</taxon>
        <taxon>Oomycota</taxon>
        <taxon>Saprolegniomycetes</taxon>
        <taxon>Saprolegniales</taxon>
        <taxon>Verrucalvaceae</taxon>
        <taxon>Aphanomyces</taxon>
    </lineage>
</organism>
<dbReference type="PROSITE" id="PS52008">
    <property type="entry name" value="GH81"/>
    <property type="match status" value="1"/>
</dbReference>
<evidence type="ECO:0000313" key="12">
    <source>
        <dbReference type="EMBL" id="RHY31804.1"/>
    </source>
</evidence>
<feature type="domain" description="Glycosyl hydrolase family 81 C-terminal" evidence="11">
    <location>
        <begin position="437"/>
        <end position="767"/>
    </location>
</feature>
<dbReference type="EC" id="3.2.1.39" evidence="3"/>
<feature type="domain" description="Glycosyl hydrolase family 81 N-terminal" evidence="10">
    <location>
        <begin position="109"/>
        <end position="408"/>
    </location>
</feature>
<evidence type="ECO:0000256" key="7">
    <source>
        <dbReference type="ARBA" id="ARBA00023316"/>
    </source>
</evidence>
<dbReference type="GO" id="GO:0071555">
    <property type="term" value="P:cell wall organization"/>
    <property type="evidence" value="ECO:0007669"/>
    <property type="project" value="UniProtKB-KW"/>
</dbReference>
<evidence type="ECO:0000313" key="13">
    <source>
        <dbReference type="Proteomes" id="UP000285060"/>
    </source>
</evidence>
<keyword evidence="9" id="KW-1133">Transmembrane helix</keyword>
<feature type="transmembrane region" description="Helical" evidence="9">
    <location>
        <begin position="36"/>
        <end position="54"/>
    </location>
</feature>
<keyword evidence="4" id="KW-0378">Hydrolase</keyword>
<dbReference type="InterPro" id="IPR005200">
    <property type="entry name" value="Endo-beta-glucanase"/>
</dbReference>
<reference evidence="12 13" key="1">
    <citation type="submission" date="2018-08" db="EMBL/GenBank/DDBJ databases">
        <title>Aphanomyces genome sequencing and annotation.</title>
        <authorList>
            <person name="Minardi D."/>
            <person name="Oidtmann B."/>
            <person name="Van Der Giezen M."/>
            <person name="Studholme D.J."/>
        </authorList>
    </citation>
    <scope>NUCLEOTIDE SEQUENCE [LARGE SCALE GENOMIC DNA]</scope>
    <source>
        <strain evidence="12 13">NJM0002</strain>
    </source>
</reference>
<name>A0A3R6VZZ9_9STRA</name>
<evidence type="ECO:0000256" key="9">
    <source>
        <dbReference type="SAM" id="Phobius"/>
    </source>
</evidence>
<dbReference type="AlphaFoldDB" id="A0A3R6VZZ9"/>
<dbReference type="Gene3D" id="2.70.98.30">
    <property type="entry name" value="Golgi alpha-mannosidase II, domain 4"/>
    <property type="match status" value="1"/>
</dbReference>
<dbReference type="InterPro" id="IPR040451">
    <property type="entry name" value="GH81_N"/>
</dbReference>
<keyword evidence="9" id="KW-0812">Transmembrane</keyword>
<evidence type="ECO:0000256" key="3">
    <source>
        <dbReference type="ARBA" id="ARBA00012780"/>
    </source>
</evidence>
<keyword evidence="13" id="KW-1185">Reference proteome</keyword>
<dbReference type="Pfam" id="PF03639">
    <property type="entry name" value="Glyco_hydro_81"/>
    <property type="match status" value="1"/>
</dbReference>
<evidence type="ECO:0000256" key="6">
    <source>
        <dbReference type="ARBA" id="ARBA00023295"/>
    </source>
</evidence>
<dbReference type="EMBL" id="QUSY01000184">
    <property type="protein sequence ID" value="RHY31804.1"/>
    <property type="molecule type" value="Genomic_DNA"/>
</dbReference>
<evidence type="ECO:0000256" key="1">
    <source>
        <dbReference type="ARBA" id="ARBA00000382"/>
    </source>
</evidence>
<keyword evidence="9" id="KW-0472">Membrane</keyword>
<keyword evidence="7" id="KW-0961">Cell wall biogenesis/degradation</keyword>
<dbReference type="Gene3D" id="1.20.5.420">
    <property type="entry name" value="Immunoglobulin FC, subunit C"/>
    <property type="match status" value="1"/>
</dbReference>
<dbReference type="GO" id="GO:0000272">
    <property type="term" value="P:polysaccharide catabolic process"/>
    <property type="evidence" value="ECO:0007669"/>
    <property type="project" value="UniProtKB-KW"/>
</dbReference>
<evidence type="ECO:0000256" key="2">
    <source>
        <dbReference type="ARBA" id="ARBA00010730"/>
    </source>
</evidence>
<evidence type="ECO:0000259" key="11">
    <source>
        <dbReference type="Pfam" id="PF17652"/>
    </source>
</evidence>
<evidence type="ECO:0000256" key="5">
    <source>
        <dbReference type="ARBA" id="ARBA00023277"/>
    </source>
</evidence>
<evidence type="ECO:0000256" key="4">
    <source>
        <dbReference type="ARBA" id="ARBA00022801"/>
    </source>
</evidence>
<dbReference type="InterPro" id="IPR040720">
    <property type="entry name" value="GH81_C"/>
</dbReference>
<dbReference type="PANTHER" id="PTHR31983">
    <property type="entry name" value="ENDO-1,3(4)-BETA-GLUCANASE 1"/>
    <property type="match status" value="1"/>
</dbReference>
<keyword evidence="5" id="KW-0119">Carbohydrate metabolism</keyword>
<gene>
    <name evidence="12" type="ORF">DYB32_003147</name>
</gene>
<dbReference type="Pfam" id="PF17652">
    <property type="entry name" value="Glyco_hydro81C"/>
    <property type="match status" value="1"/>
</dbReference>
<evidence type="ECO:0000256" key="8">
    <source>
        <dbReference type="ARBA" id="ARBA00023326"/>
    </source>
</evidence>
<sequence length="775" mass="86016">MELKPMQTLLPTIASHGTFVALAVPKQKRSIFRTSFLLRGMVAVAGVALVVTILQPRQHMLVTNEISNQAAMQSLNCLLDNADASPQCNFPTSAAQSWFAPPRNLHPSIRKDVPIPTNRWWGNLISSPREDYVPEKRVWTNPYAVVLLSQGVVVSFPYGARYFQGASGNAGGAKSYSHQYSKDVTIGAITATSHPFQVTSWDDLGVTLRQERAPDQWLQTSLVSGMAYVTAAYSKLPPRISTTNSIVSLNGKPLVRASKVVGDRFVLGLNNGQQWVVYASSPVTLSVVNDRILQQSNAFTGHIRVALVRTADDIAAHDKYHGCIVHGGNLTLNQFDYGFQWATSGSCSAGLLHFALAHHAAILTPDTATPIDSMSRLESATRGAMVPLVTVTTPAQWILAESLVPVELYPRQRPTRERIQSTRLLAHLKADIDAPWSMPVGGSYYFNGKLAQKYASLCLMASDRAVVGADDSLLRKCQTKLADVLKSFTTNTFAHRLVYDTVYKGIVTTQGFDEANTYADFGNTIYNDHHYHFGYWVAAAAITNMVHPTMPGLDELNTRVSFLIRDVANADATDADFPTFRMFDWFKGHSYSHGITAAEDGKDLESTSEDVNFYYAMALFGQATGQRELEHLGRLMLSVNVRSVQMYFLMDSANTIHPPSIRVNHVPGIYFDNKVHYTTWFSDERKSIHMIQMLPVTPVTEYVRTKQFVQEEWTDILAKLPVVQEDREHDAALSLLYLNYAAVHPDVAMSKLQTVALDDGLSRSWALYMAASRYT</sequence>
<keyword evidence="6" id="KW-0326">Glycosidase</keyword>
<dbReference type="PANTHER" id="PTHR31983:SF0">
    <property type="entry name" value="GLUCAN ENDO-1,3-BETA-D-GLUCOSIDASE 2"/>
    <property type="match status" value="1"/>
</dbReference>
<comment type="catalytic activity">
    <reaction evidence="1">
        <text>Hydrolysis of (1-&gt;3)-beta-D-glucosidic linkages in (1-&gt;3)-beta-D-glucans.</text>
        <dbReference type="EC" id="3.2.1.39"/>
    </reaction>
</comment>
<dbReference type="GO" id="GO:0052861">
    <property type="term" value="F:endo-1,3(4)-beta-glucanase activity"/>
    <property type="evidence" value="ECO:0007669"/>
    <property type="project" value="InterPro"/>
</dbReference>
<proteinExistence type="inferred from homology"/>
<comment type="caution">
    <text evidence="12">The sequence shown here is derived from an EMBL/GenBank/DDBJ whole genome shotgun (WGS) entry which is preliminary data.</text>
</comment>